<proteinExistence type="inferred from homology"/>
<dbReference type="GO" id="GO:0015920">
    <property type="term" value="P:lipopolysaccharide transport"/>
    <property type="evidence" value="ECO:0007669"/>
    <property type="project" value="InterPro"/>
</dbReference>
<keyword evidence="1" id="KW-0732">Signal</keyword>
<dbReference type="InterPro" id="IPR020889">
    <property type="entry name" value="LipoPS_assembly_LptD"/>
</dbReference>
<dbReference type="HAMAP" id="MF_01411">
    <property type="entry name" value="LPS_assembly_LptD"/>
    <property type="match status" value="1"/>
</dbReference>
<comment type="caution">
    <text evidence="1">Lacks conserved residue(s) required for the propagation of feature annotation.</text>
</comment>
<evidence type="ECO:0000313" key="3">
    <source>
        <dbReference type="EMBL" id="KKC39683.1"/>
    </source>
</evidence>
<organism evidence="3 4">
    <name type="scientific">Devosia epidermidihirudinis</name>
    <dbReference type="NCBI Taxonomy" id="1293439"/>
    <lineage>
        <taxon>Bacteria</taxon>
        <taxon>Pseudomonadati</taxon>
        <taxon>Pseudomonadota</taxon>
        <taxon>Alphaproteobacteria</taxon>
        <taxon>Hyphomicrobiales</taxon>
        <taxon>Devosiaceae</taxon>
        <taxon>Devosia</taxon>
    </lineage>
</organism>
<dbReference type="InterPro" id="IPR050218">
    <property type="entry name" value="LptD"/>
</dbReference>
<evidence type="ECO:0000259" key="2">
    <source>
        <dbReference type="Pfam" id="PF04453"/>
    </source>
</evidence>
<dbReference type="PATRIC" id="fig|1293439.3.peg.750"/>
<evidence type="ECO:0000256" key="1">
    <source>
        <dbReference type="HAMAP-Rule" id="MF_01411"/>
    </source>
</evidence>
<dbReference type="PANTHER" id="PTHR30189:SF1">
    <property type="entry name" value="LPS-ASSEMBLY PROTEIN LPTD"/>
    <property type="match status" value="1"/>
</dbReference>
<gene>
    <name evidence="1" type="primary">lptD</name>
    <name evidence="3" type="ORF">WH87_05920</name>
</gene>
<comment type="subcellular location">
    <subcellularLocation>
        <location evidence="1">Cell outer membrane</location>
    </subcellularLocation>
</comment>
<dbReference type="Pfam" id="PF04453">
    <property type="entry name" value="LptD"/>
    <property type="match status" value="1"/>
</dbReference>
<dbReference type="STRING" id="1293439.WH87_05920"/>
<keyword evidence="1" id="KW-0998">Cell outer membrane</keyword>
<comment type="similarity">
    <text evidence="1">Belongs to the LptD family.</text>
</comment>
<sequence length="733" mass="78403">MFAQGLIPVDFFNAPINPSAPTAVEAATLAFDAKSNVITATGNVVLKADGYTLSGNNLVYNRVTRDLRMTGNVSVRDPSGNVMESQDLNVTGGLKQAFINAMTITAYDGSRITADSADYSQALQTLLNNVTYAPCGECVDAKGRKIGWSVHATTGTKNEVDNSVTLEQPSLALLGIPVFWLPYLWLPDLSANTVASIQMPNFSYSDKTGGRAEIPITAYSSRWTDIILTPTLMSRQGLLVGAEWIQRFEFGAIRVKASGLYQLDQTAFSFPEAQRDWRGAIQTSGEFTPAQDWTVGWSYTAFTDAAYLPDYNLTVGKSSVDEIYATNLTNNTFIDARVQHFNLLGDVYAADQEKQGETLPTVRFDHVEELAPGFGRIDISAKLLGVQRQRDATSVVNGVPYSFGYAGNKQHASLQAGWQKQWIGAGGFVATPYLGGRADVAYYDGNSPDPVAPGETTLWSATPIAAMDVRFPMAANDGSTVHLIEPIGQLVYRGSGNTAVGITNDDAQSFVFDDTNLFSYNRFSGSDRQETGLRANIGGRYQANFANGGYVEVIAGQSFQLAGANAFAAADPSNTAVGSGMDVDASYAVLGAYGSFVEGVKFGGKLQIDTGTPRVARAGLGASFESNGYSAVLDYRYIADSAAAGVPQAQHEAGAEVGVPITEYWTIKGSAYWDLATNNMLEVGGGLFYDDGYLRFGASAARTGPTHTTANDTRFTGTIRLLAPAGLDVGHQY</sequence>
<comment type="subunit">
    <text evidence="1">Component of the lipopolysaccharide transport and assembly complex.</text>
</comment>
<comment type="function">
    <text evidence="1">Involved in the assembly of lipopolysaccharide (LPS) at the surface of the outer membrane.</text>
</comment>
<dbReference type="GO" id="GO:1990351">
    <property type="term" value="C:transporter complex"/>
    <property type="evidence" value="ECO:0007669"/>
    <property type="project" value="TreeGrafter"/>
</dbReference>
<feature type="domain" description="LptD C-terminal" evidence="2">
    <location>
        <begin position="278"/>
        <end position="665"/>
    </location>
</feature>
<dbReference type="EMBL" id="LANJ01000011">
    <property type="protein sequence ID" value="KKC39683.1"/>
    <property type="molecule type" value="Genomic_DNA"/>
</dbReference>
<dbReference type="GO" id="GO:0009279">
    <property type="term" value="C:cell outer membrane"/>
    <property type="evidence" value="ECO:0007669"/>
    <property type="project" value="UniProtKB-SubCell"/>
</dbReference>
<dbReference type="PANTHER" id="PTHR30189">
    <property type="entry name" value="LPS-ASSEMBLY PROTEIN"/>
    <property type="match status" value="1"/>
</dbReference>
<evidence type="ECO:0000313" key="4">
    <source>
        <dbReference type="Proteomes" id="UP000033411"/>
    </source>
</evidence>
<comment type="caution">
    <text evidence="3">The sequence shown here is derived from an EMBL/GenBank/DDBJ whole genome shotgun (WGS) entry which is preliminary data.</text>
</comment>
<accession>A0A0F5QG68</accession>
<reference evidence="3 4" key="1">
    <citation type="submission" date="2015-03" db="EMBL/GenBank/DDBJ databases">
        <authorList>
            <person name="Lepp D."/>
            <person name="Hassan Y.I."/>
            <person name="Li X.-Z."/>
            <person name="Zhou T."/>
        </authorList>
    </citation>
    <scope>NUCLEOTIDE SEQUENCE [LARGE SCALE GENOMIC DNA]</scope>
    <source>
        <strain evidence="3 4">E84</strain>
    </source>
</reference>
<keyword evidence="4" id="KW-1185">Reference proteome</keyword>
<dbReference type="Gene3D" id="2.60.450.10">
    <property type="entry name" value="Lipopolysaccharide (LPS) transport protein A like domain"/>
    <property type="match status" value="1"/>
</dbReference>
<name>A0A0F5QG68_9HYPH</name>
<dbReference type="InterPro" id="IPR007543">
    <property type="entry name" value="LptD_C"/>
</dbReference>
<dbReference type="AlphaFoldDB" id="A0A0F5QG68"/>
<protein>
    <recommendedName>
        <fullName evidence="1">LPS-assembly protein LptD</fullName>
    </recommendedName>
</protein>
<keyword evidence="1" id="KW-0472">Membrane</keyword>
<dbReference type="Proteomes" id="UP000033411">
    <property type="component" value="Unassembled WGS sequence"/>
</dbReference>
<dbReference type="GO" id="GO:0043165">
    <property type="term" value="P:Gram-negative-bacterium-type cell outer membrane assembly"/>
    <property type="evidence" value="ECO:0007669"/>
    <property type="project" value="UniProtKB-UniRule"/>
</dbReference>